<sequence>MAPTTENAILQLKPDVDITTGDAAATWRATLATISAQPGLQRIAWGQSLENPHIVQMLIDWDDPSSHRAFQQTPAYTTFLANISALLASAPRLTHHAFSPTTSDSSPSSPSPLPAITTASPITEVISAYAPLSQPPDALAAAWAEFAKVAAAHAAGLRGSAGAWADDEDEFEHASLREAGGKGRLFVAVVGWDGVEAHMAYRETAAFRESIGKVRAAVSGIEMHHVDFREA</sequence>
<evidence type="ECO:0000256" key="1">
    <source>
        <dbReference type="SAM" id="MobiDB-lite"/>
    </source>
</evidence>
<accession>A0A1J9S6W5</accession>
<dbReference type="InterPro" id="IPR007138">
    <property type="entry name" value="ABM_dom"/>
</dbReference>
<name>A0A1J9S6W5_9PEZI</name>
<dbReference type="STRING" id="236234.A0A1J9S6W5"/>
<keyword evidence="4" id="KW-1185">Reference proteome</keyword>
<gene>
    <name evidence="3" type="ORF">BKCO1_16000129</name>
</gene>
<dbReference type="Gene3D" id="3.30.70.100">
    <property type="match status" value="2"/>
</dbReference>
<reference evidence="3 4" key="1">
    <citation type="submission" date="2016-10" db="EMBL/GenBank/DDBJ databases">
        <title>Proteomics and genomics reveal pathogen-plant mechanisms compatible with a hemibiotrophic lifestyle of Diplodia corticola.</title>
        <authorList>
            <person name="Fernandes I."/>
            <person name="De Jonge R."/>
            <person name="Van De Peer Y."/>
            <person name="Devreese B."/>
            <person name="Alves A."/>
            <person name="Esteves A.C."/>
        </authorList>
    </citation>
    <scope>NUCLEOTIDE SEQUENCE [LARGE SCALE GENOMIC DNA]</scope>
    <source>
        <strain evidence="3 4">CBS 112549</strain>
    </source>
</reference>
<dbReference type="InterPro" id="IPR011008">
    <property type="entry name" value="Dimeric_a/b-barrel"/>
</dbReference>
<dbReference type="EMBL" id="MNUE01000016">
    <property type="protein sequence ID" value="OJD35668.1"/>
    <property type="molecule type" value="Genomic_DNA"/>
</dbReference>
<dbReference type="RefSeq" id="XP_020131928.1">
    <property type="nucleotide sequence ID" value="XM_020271398.1"/>
</dbReference>
<feature type="compositionally biased region" description="Low complexity" evidence="1">
    <location>
        <begin position="99"/>
        <end position="116"/>
    </location>
</feature>
<dbReference type="GeneID" id="31011657"/>
<feature type="domain" description="ABM" evidence="2">
    <location>
        <begin position="28"/>
        <end position="80"/>
    </location>
</feature>
<protein>
    <submittedName>
        <fullName evidence="3">Dimeric alpha+beta barrel</fullName>
    </submittedName>
</protein>
<dbReference type="Proteomes" id="UP000183809">
    <property type="component" value="Unassembled WGS sequence"/>
</dbReference>
<evidence type="ECO:0000313" key="3">
    <source>
        <dbReference type="EMBL" id="OJD35668.1"/>
    </source>
</evidence>
<organism evidence="3 4">
    <name type="scientific">Diplodia corticola</name>
    <dbReference type="NCBI Taxonomy" id="236234"/>
    <lineage>
        <taxon>Eukaryota</taxon>
        <taxon>Fungi</taxon>
        <taxon>Dikarya</taxon>
        <taxon>Ascomycota</taxon>
        <taxon>Pezizomycotina</taxon>
        <taxon>Dothideomycetes</taxon>
        <taxon>Dothideomycetes incertae sedis</taxon>
        <taxon>Botryosphaeriales</taxon>
        <taxon>Botryosphaeriaceae</taxon>
        <taxon>Diplodia</taxon>
    </lineage>
</organism>
<comment type="caution">
    <text evidence="3">The sequence shown here is derived from an EMBL/GenBank/DDBJ whole genome shotgun (WGS) entry which is preliminary data.</text>
</comment>
<dbReference type="Pfam" id="PF03992">
    <property type="entry name" value="ABM"/>
    <property type="match status" value="1"/>
</dbReference>
<dbReference type="AlphaFoldDB" id="A0A1J9S6W5"/>
<dbReference type="OrthoDB" id="3830579at2759"/>
<dbReference type="SUPFAM" id="SSF54909">
    <property type="entry name" value="Dimeric alpha+beta barrel"/>
    <property type="match status" value="2"/>
</dbReference>
<evidence type="ECO:0000313" key="4">
    <source>
        <dbReference type="Proteomes" id="UP000183809"/>
    </source>
</evidence>
<evidence type="ECO:0000259" key="2">
    <source>
        <dbReference type="Pfam" id="PF03992"/>
    </source>
</evidence>
<feature type="region of interest" description="Disordered" evidence="1">
    <location>
        <begin position="97"/>
        <end position="116"/>
    </location>
</feature>
<proteinExistence type="predicted"/>